<keyword evidence="2" id="KW-0456">Lyase</keyword>
<dbReference type="Pfam" id="PF00903">
    <property type="entry name" value="Glyoxalase"/>
    <property type="match status" value="1"/>
</dbReference>
<dbReference type="RefSeq" id="WP_050061351.1">
    <property type="nucleotide sequence ID" value="NZ_JACHEK010000011.1"/>
</dbReference>
<dbReference type="Gene3D" id="3.10.180.10">
    <property type="entry name" value="2,3-Dihydroxybiphenyl 1,2-Dioxygenase, domain 1"/>
    <property type="match status" value="1"/>
</dbReference>
<keyword evidence="3" id="KW-1185">Reference proteome</keyword>
<dbReference type="SUPFAM" id="SSF54593">
    <property type="entry name" value="Glyoxalase/Bleomycin resistance protein/Dihydroxybiphenyl dioxygenase"/>
    <property type="match status" value="1"/>
</dbReference>
<dbReference type="OrthoDB" id="9794917at2"/>
<reference evidence="2 3" key="1">
    <citation type="submission" date="2020-08" db="EMBL/GenBank/DDBJ databases">
        <title>Genomic Encyclopedia of Type Strains, Phase IV (KMG-IV): sequencing the most valuable type-strain genomes for metagenomic binning, comparative biology and taxonomic classification.</title>
        <authorList>
            <person name="Goeker M."/>
        </authorList>
    </citation>
    <scope>NUCLEOTIDE SEQUENCE [LARGE SCALE GENOMIC DNA]</scope>
    <source>
        <strain evidence="2 3">DSM 103733</strain>
    </source>
</reference>
<comment type="caution">
    <text evidence="2">The sequence shown here is derived from an EMBL/GenBank/DDBJ whole genome shotgun (WGS) entry which is preliminary data.</text>
</comment>
<dbReference type="GO" id="GO:0051213">
    <property type="term" value="F:dioxygenase activity"/>
    <property type="evidence" value="ECO:0007669"/>
    <property type="project" value="UniProtKB-KW"/>
</dbReference>
<keyword evidence="2" id="KW-0560">Oxidoreductase</keyword>
<dbReference type="Proteomes" id="UP000538666">
    <property type="component" value="Unassembled WGS sequence"/>
</dbReference>
<evidence type="ECO:0000313" key="2">
    <source>
        <dbReference type="EMBL" id="MBB6146771.1"/>
    </source>
</evidence>
<dbReference type="InterPro" id="IPR029068">
    <property type="entry name" value="Glyas_Bleomycin-R_OHBP_Dase"/>
</dbReference>
<organism evidence="2 3">
    <name type="scientific">Silvibacterium bohemicum</name>
    <dbReference type="NCBI Taxonomy" id="1577686"/>
    <lineage>
        <taxon>Bacteria</taxon>
        <taxon>Pseudomonadati</taxon>
        <taxon>Acidobacteriota</taxon>
        <taxon>Terriglobia</taxon>
        <taxon>Terriglobales</taxon>
        <taxon>Acidobacteriaceae</taxon>
        <taxon>Silvibacterium</taxon>
    </lineage>
</organism>
<dbReference type="GO" id="GO:0016829">
    <property type="term" value="F:lyase activity"/>
    <property type="evidence" value="ECO:0007669"/>
    <property type="project" value="UniProtKB-KW"/>
</dbReference>
<feature type="domain" description="VOC" evidence="1">
    <location>
        <begin position="1"/>
        <end position="116"/>
    </location>
</feature>
<accession>A0A841K6K3</accession>
<dbReference type="PROSITE" id="PS51819">
    <property type="entry name" value="VOC"/>
    <property type="match status" value="1"/>
</dbReference>
<dbReference type="EMBL" id="JACHEK010000011">
    <property type="protein sequence ID" value="MBB6146771.1"/>
    <property type="molecule type" value="Genomic_DNA"/>
</dbReference>
<protein>
    <submittedName>
        <fullName evidence="2">Catechol 2,3-dioxygenase-like lactoylglutathione lyase family enzyme</fullName>
    </submittedName>
</protein>
<dbReference type="InterPro" id="IPR004360">
    <property type="entry name" value="Glyas_Fos-R_dOase_dom"/>
</dbReference>
<evidence type="ECO:0000259" key="1">
    <source>
        <dbReference type="PROSITE" id="PS51819"/>
    </source>
</evidence>
<evidence type="ECO:0000313" key="3">
    <source>
        <dbReference type="Proteomes" id="UP000538666"/>
    </source>
</evidence>
<name>A0A841K6K3_9BACT</name>
<dbReference type="InterPro" id="IPR037523">
    <property type="entry name" value="VOC_core"/>
</dbReference>
<proteinExistence type="predicted"/>
<keyword evidence="2" id="KW-0223">Dioxygenase</keyword>
<dbReference type="AlphaFoldDB" id="A0A841K6K3"/>
<gene>
    <name evidence="2" type="ORF">HNQ77_004752</name>
</gene>
<sequence length="122" mass="13930">MSYLALVTNNFDEVSHFYETSLGFPIVEQWDREHGRGHRFDIGGMRLEILDNARERHPLWVFYPSERFQIVVEVSDIEAAHERIAVSAPKPEATSWGATLFQVRDPDGVPVTFLQWNEGGAA</sequence>